<dbReference type="SMR" id="A0A045H9D0"/>
<dbReference type="Proteomes" id="UP000189452">
    <property type="component" value="Chromosome"/>
</dbReference>
<dbReference type="EMBL" id="CSAJ01001002">
    <property type="protein sequence ID" value="COX46073.1"/>
    <property type="molecule type" value="Genomic_DNA"/>
</dbReference>
<dbReference type="EMBL" id="JAGIZI010000038">
    <property type="protein sequence ID" value="MBP0685058.1"/>
    <property type="molecule type" value="Genomic_DNA"/>
</dbReference>
<evidence type="ECO:0000313" key="11">
    <source>
        <dbReference type="EMBL" id="COW22680.1"/>
    </source>
</evidence>
<accession>A0A045H9D0</accession>
<dbReference type="Proteomes" id="UP000049023">
    <property type="component" value="Unassembled WGS sequence"/>
</dbReference>
<dbReference type="InterPro" id="IPR010310">
    <property type="entry name" value="T7SS_ESAT-6-like"/>
</dbReference>
<dbReference type="EMBL" id="CNGE01000248">
    <property type="protein sequence ID" value="CKS30769.1"/>
    <property type="molecule type" value="Genomic_DNA"/>
</dbReference>
<dbReference type="EMBL" id="CSAD01000246">
    <property type="protein sequence ID" value="COV51680.1"/>
    <property type="molecule type" value="Genomic_DNA"/>
</dbReference>
<reference evidence="11" key="3">
    <citation type="submission" date="2015-03" db="EMBL/GenBank/DDBJ databases">
        <authorList>
            <person name="Murphy D."/>
        </authorList>
    </citation>
    <scope>NUCLEOTIDE SEQUENCE [LARGE SCALE GENOMIC DNA]</scope>
    <source>
        <strain evidence="11">K00500041</strain>
    </source>
</reference>
<dbReference type="Proteomes" id="UP000046947">
    <property type="component" value="Unassembled WGS sequence"/>
</dbReference>
<dbReference type="EMBL" id="QTBD01000027">
    <property type="protein sequence ID" value="REQ56791.1"/>
    <property type="molecule type" value="Genomic_DNA"/>
</dbReference>
<name>A0A045H9D0_MYCTX</name>
<comment type="similarity">
    <text evidence="3">Belongs to the WXG100 family.</text>
</comment>
<reference evidence="15" key="7">
    <citation type="submission" date="2018-07" db="EMBL/GenBank/DDBJ databases">
        <authorList>
            <person name="Shah S."/>
            <person name="Brown T."/>
            <person name="Auld S."/>
            <person name="Bratton K."/>
            <person name="Narechania A."/>
            <person name="Mathema B."/>
            <person name="Gandhi N."/>
        </authorList>
    </citation>
    <scope>NUCLEOTIDE SEQUENCE</scope>
    <source>
        <strain evidence="15">32301_S10</strain>
    </source>
</reference>
<dbReference type="EMBL" id="CNFT01000358">
    <property type="protein sequence ID" value="CKR58356.1"/>
    <property type="molecule type" value="Genomic_DNA"/>
</dbReference>
<keyword evidence="2" id="KW-0964">Secreted</keyword>
<dbReference type="Proteomes" id="UP000044938">
    <property type="component" value="Unassembled WGS sequence"/>
</dbReference>
<dbReference type="Proteomes" id="UP000050164">
    <property type="component" value="Unassembled WGS sequence"/>
</dbReference>
<dbReference type="Gene3D" id="1.10.287.1060">
    <property type="entry name" value="ESAT-6-like"/>
    <property type="match status" value="1"/>
</dbReference>
<dbReference type="SUPFAM" id="SSF140453">
    <property type="entry name" value="EsxAB dimer-like"/>
    <property type="match status" value="1"/>
</dbReference>
<evidence type="ECO:0000313" key="22">
    <source>
        <dbReference type="Proteomes" id="UP000048948"/>
    </source>
</evidence>
<evidence type="ECO:0000256" key="1">
    <source>
        <dbReference type="ARBA" id="ARBA00004613"/>
    </source>
</evidence>
<dbReference type="InterPro" id="IPR036689">
    <property type="entry name" value="ESAT-6-like_sf"/>
</dbReference>
<dbReference type="EMBL" id="CNFU01000278">
    <property type="protein sequence ID" value="CKR54069.1"/>
    <property type="molecule type" value="Genomic_DNA"/>
</dbReference>
<evidence type="ECO:0000313" key="24">
    <source>
        <dbReference type="Proteomes" id="UP000050139"/>
    </source>
</evidence>
<dbReference type="EMBL" id="LWDQ01000001">
    <property type="protein sequence ID" value="OMH61407.1"/>
    <property type="molecule type" value="Genomic_DNA"/>
</dbReference>
<evidence type="ECO:0000313" key="25">
    <source>
        <dbReference type="Proteomes" id="UP000050164"/>
    </source>
</evidence>
<dbReference type="STRING" id="115862.BBG46_17955"/>
<dbReference type="NCBIfam" id="TIGR03930">
    <property type="entry name" value="WXG100_ESAT6"/>
    <property type="match status" value="1"/>
</dbReference>
<evidence type="ECO:0000256" key="2">
    <source>
        <dbReference type="ARBA" id="ARBA00022525"/>
    </source>
</evidence>
<dbReference type="EMBL" id="CFOH01001027">
    <property type="protein sequence ID" value="CFE77010.1"/>
    <property type="molecule type" value="Genomic_DNA"/>
</dbReference>
<dbReference type="EMBL" id="CSAE01000393">
    <property type="protein sequence ID" value="COW22680.1"/>
    <property type="molecule type" value="Genomic_DNA"/>
</dbReference>
<evidence type="ECO:0000313" key="15">
    <source>
        <dbReference type="EMBL" id="REQ56791.1"/>
    </source>
</evidence>
<dbReference type="EMBL" id="CQQC01001288">
    <property type="protein sequence ID" value="CNV81527.1"/>
    <property type="molecule type" value="Genomic_DNA"/>
</dbReference>
<comment type="subcellular location">
    <subcellularLocation>
        <location evidence="1">Secreted</location>
    </subcellularLocation>
</comment>
<dbReference type="Proteomes" id="UP000671119">
    <property type="component" value="Unassembled WGS sequence"/>
</dbReference>
<dbReference type="RefSeq" id="WP_003900059.1">
    <property type="nucleotide sequence ID" value="NZ_AP017901.1"/>
</dbReference>
<dbReference type="OMA" id="QANDRMS"/>
<gene>
    <name evidence="4" type="primary">esxT</name>
    <name evidence="14" type="ORF">A4S10_03598</name>
    <name evidence="16" type="ORF">DKC2_3674</name>
    <name evidence="15" type="ORF">DSJ38_01875</name>
    <name evidence="9" type="ORF">ERS007661_03122</name>
    <name evidence="10" type="ORF">ERS007679_01992</name>
    <name evidence="4" type="ORF">ERS007688_04015</name>
    <name evidence="11" type="ORF">ERS007703_03115</name>
    <name evidence="12" type="ORF">ERS007720_04546</name>
    <name evidence="7" type="ORF">ERS027646_01626</name>
    <name evidence="6" type="ORF">ERS027659_01777</name>
    <name evidence="5" type="ORF">ERS027661_01575</name>
    <name evidence="8" type="ORF">ERS094118_03713</name>
    <name evidence="13" type="ORF">J8J21_18480</name>
</gene>
<reference evidence="14 26" key="6">
    <citation type="submission" date="2017-02" db="EMBL/GenBank/DDBJ databases">
        <title>Protein polymorphisms may explain contrasting epidemiological fitness of two variants of a multidrug-resistant Mycobacterium tuberculosis strain.</title>
        <authorList>
            <person name="Bigi M.M."/>
            <person name="Lopez B."/>
            <person name="Blanco F.C."/>
            <person name="Sasiain M.C."/>
            <person name="De La Barrera S."/>
            <person name="Ritacco V."/>
            <person name="Bigi F."/>
            <person name="Soria M.A."/>
        </authorList>
    </citation>
    <scope>NUCLEOTIDE SEQUENCE [LARGE SCALE GENOMIC DNA]</scope>
    <source>
        <strain evidence="14 26">6548</strain>
    </source>
</reference>
<reference evidence="8 24" key="2">
    <citation type="submission" date="2015-03" db="EMBL/GenBank/DDBJ databases">
        <authorList>
            <consortium name="Pathogen Informatics"/>
            <person name="Murphy D."/>
        </authorList>
    </citation>
    <scope>NUCLEOTIDE SEQUENCE [LARGE SCALE GENOMIC DNA]</scope>
    <source>
        <strain evidence="8 24">0268S</strain>
    </source>
</reference>
<dbReference type="Proteomes" id="UP000045842">
    <property type="component" value="Unassembled WGS sequence"/>
</dbReference>
<evidence type="ECO:0000313" key="12">
    <source>
        <dbReference type="EMBL" id="COX46073.1"/>
    </source>
</evidence>
<protein>
    <recommendedName>
        <fullName evidence="3">ESAT-6-like protein</fullName>
    </recommendedName>
</protein>
<dbReference type="Proteomes" id="UP000038802">
    <property type="component" value="Unassembled WGS sequence"/>
</dbReference>
<evidence type="ECO:0000313" key="18">
    <source>
        <dbReference type="Proteomes" id="UP000039217"/>
    </source>
</evidence>
<reference evidence="16 28" key="8">
    <citation type="submission" date="2018-08" db="EMBL/GenBank/DDBJ databases">
        <authorList>
            <person name="Fokvardsen B D."/>
            <person name="Norman A."/>
        </authorList>
    </citation>
    <scope>NUCLEOTIDE SEQUENCE [LARGE SCALE GENOMIC DNA]</scope>
    <source>
        <strain evidence="16 28">DKC2</strain>
    </source>
</reference>
<evidence type="ECO:0000313" key="23">
    <source>
        <dbReference type="Proteomes" id="UP000049023"/>
    </source>
</evidence>
<reference evidence="13 29" key="9">
    <citation type="submission" date="2021-03" db="EMBL/GenBank/DDBJ databases">
        <title>Whole Genome Sequencing of Mycobacterium tuberculosis clinical isolates from Arunachal Pradesh, India.</title>
        <authorList>
            <person name="Singh S."/>
            <person name="Mudliar S.R."/>
            <person name="Kulsum U."/>
            <person name="Rufai S.B."/>
            <person name="Singh P.K."/>
            <person name="Umpo M."/>
            <person name="Nyori M."/>
        </authorList>
    </citation>
    <scope>NUCLEOTIDE SEQUENCE [LARGE SCALE GENOMIC DNA]</scope>
    <source>
        <strain evidence="13 29">OMICS/BPL/0142/20/SP</strain>
    </source>
</reference>
<evidence type="ECO:0000313" key="19">
    <source>
        <dbReference type="Proteomes" id="UP000044938"/>
    </source>
</evidence>
<reference evidence="14 26" key="4">
    <citation type="submission" date="2016-04" db="EMBL/GenBank/DDBJ databases">
        <authorList>
            <person name="Bigi M."/>
            <person name="Bigi F."/>
            <person name="Soria M.A."/>
        </authorList>
    </citation>
    <scope>NUCLEOTIDE SEQUENCE [LARGE SCALE GENOMIC DNA]</scope>
    <source>
        <strain evidence="14 26">6548</strain>
    </source>
</reference>
<dbReference type="EMBL" id="COPH01000038">
    <property type="protein sequence ID" value="CLW96329.1"/>
    <property type="molecule type" value="Genomic_DNA"/>
</dbReference>
<evidence type="ECO:0000313" key="14">
    <source>
        <dbReference type="EMBL" id="OMH61407.1"/>
    </source>
</evidence>
<evidence type="ECO:0000313" key="13">
    <source>
        <dbReference type="EMBL" id="MBP0685058.1"/>
    </source>
</evidence>
<evidence type="ECO:0000313" key="9">
    <source>
        <dbReference type="EMBL" id="CNV81527.1"/>
    </source>
</evidence>
<organism evidence="14 26">
    <name type="scientific">Mycobacterium tuberculosis</name>
    <dbReference type="NCBI Taxonomy" id="1773"/>
    <lineage>
        <taxon>Bacteria</taxon>
        <taxon>Bacillati</taxon>
        <taxon>Actinomycetota</taxon>
        <taxon>Actinomycetes</taxon>
        <taxon>Mycobacteriales</taxon>
        <taxon>Mycobacteriaceae</taxon>
        <taxon>Mycobacterium</taxon>
        <taxon>Mycobacterium tuberculosis complex</taxon>
    </lineage>
</organism>
<dbReference type="Pfam" id="PF06013">
    <property type="entry name" value="WXG100"/>
    <property type="match status" value="1"/>
</dbReference>
<dbReference type="EMBL" id="LR027516">
    <property type="protein sequence ID" value="VCU51764.1"/>
    <property type="molecule type" value="Genomic_DNA"/>
</dbReference>
<evidence type="ECO:0000313" key="16">
    <source>
        <dbReference type="EMBL" id="VCU51764.1"/>
    </source>
</evidence>
<reference evidence="17 18" key="1">
    <citation type="submission" date="2015-03" db="EMBL/GenBank/DDBJ databases">
        <authorList>
            <consortium name="Pathogen Informatics"/>
        </authorList>
    </citation>
    <scope>NUCLEOTIDE SEQUENCE [LARGE SCALE GENOMIC DNA]</scope>
    <source>
        <strain evidence="7 22">Bir 172</strain>
        <strain evidence="6 25">Bir 185</strain>
        <strain evidence="5 23">Bir 187</strain>
        <strain evidence="9 18">D00501624</strain>
        <strain evidence="10 20">G09801536</strain>
        <strain evidence="4 21">H09601792</strain>
        <strain evidence="17">K00500041</strain>
        <strain evidence="12 19">M09401471</strain>
    </source>
</reference>
<evidence type="ECO:0000313" key="20">
    <source>
        <dbReference type="Proteomes" id="UP000045842"/>
    </source>
</evidence>
<evidence type="ECO:0000313" key="26">
    <source>
        <dbReference type="Proteomes" id="UP000189452"/>
    </source>
</evidence>
<sequence>MNADPVLSYNFDAIEYSVRQEIHTTAARFNAALQELRSQIAPLQQLWTREAAAAYHAEQLKWHQAASALNEILIDLGNAVRHGADDVAHADRRAAGAWAR</sequence>
<dbReference type="GO" id="GO:0005576">
    <property type="term" value="C:extracellular region"/>
    <property type="evidence" value="ECO:0007669"/>
    <property type="project" value="UniProtKB-SubCell"/>
</dbReference>
<evidence type="ECO:0000313" key="21">
    <source>
        <dbReference type="Proteomes" id="UP000046947"/>
    </source>
</evidence>
<evidence type="ECO:0000313" key="8">
    <source>
        <dbReference type="EMBL" id="CLW96329.1"/>
    </source>
</evidence>
<dbReference type="Proteomes" id="UP000256381">
    <property type="component" value="Unassembled WGS sequence"/>
</dbReference>
<reference evidence="15 27" key="5">
    <citation type="journal article" date="2017" name="N. Engl. J. Med.">
        <title>Transmission of Extensively Drug-Resistant Tuberculosis in South Africa.</title>
        <authorList>
            <person name="Shah N.S."/>
            <person name="Auld S.C."/>
            <person name="Brust J.C."/>
            <person name="Mathema B."/>
            <person name="Ismail N."/>
            <person name="Moodley P."/>
            <person name="Mlisana K."/>
            <person name="Allana S."/>
            <person name="Campbell A."/>
            <person name="Mthiyane T."/>
            <person name="Morris N."/>
            <person name="Mpangase P."/>
            <person name="van der Meulen H."/>
            <person name="Omar S.V."/>
            <person name="Brown T.S."/>
            <person name="Narechania A."/>
            <person name="Shaskina E."/>
            <person name="Kapwata T."/>
            <person name="Kreiswirth B."/>
            <person name="Gandhi N.R."/>
        </authorList>
    </citation>
    <scope>NUCLEOTIDE SEQUENCE [LARGE SCALE GENOMIC DNA]</scope>
    <source>
        <strain evidence="15 27">32301_S10</strain>
    </source>
</reference>
<proteinExistence type="inferred from homology"/>
<evidence type="ECO:0000256" key="3">
    <source>
        <dbReference type="RuleBase" id="RU362001"/>
    </source>
</evidence>
<dbReference type="Proteomes" id="UP000050139">
    <property type="component" value="Unassembled WGS sequence"/>
</dbReference>
<dbReference type="Proteomes" id="UP000039217">
    <property type="component" value="Unassembled WGS sequence"/>
</dbReference>
<dbReference type="AlphaFoldDB" id="A0A045H9D0"/>
<evidence type="ECO:0000313" key="27">
    <source>
        <dbReference type="Proteomes" id="UP000256381"/>
    </source>
</evidence>
<evidence type="ECO:0000313" key="5">
    <source>
        <dbReference type="EMBL" id="CKR54069.1"/>
    </source>
</evidence>
<dbReference type="Proteomes" id="UP000048948">
    <property type="component" value="Unassembled WGS sequence"/>
</dbReference>
<evidence type="ECO:0000313" key="17">
    <source>
        <dbReference type="Proteomes" id="UP000038802"/>
    </source>
</evidence>
<evidence type="ECO:0000313" key="7">
    <source>
        <dbReference type="EMBL" id="CKS30769.1"/>
    </source>
</evidence>
<evidence type="ECO:0000313" key="6">
    <source>
        <dbReference type="EMBL" id="CKR58356.1"/>
    </source>
</evidence>
<evidence type="ECO:0000313" key="29">
    <source>
        <dbReference type="Proteomes" id="UP000671119"/>
    </source>
</evidence>
<evidence type="ECO:0000313" key="4">
    <source>
        <dbReference type="EMBL" id="CFE77010.1"/>
    </source>
</evidence>
<dbReference type="Proteomes" id="UP000300237">
    <property type="component" value="Chromosome"/>
</dbReference>
<evidence type="ECO:0000313" key="28">
    <source>
        <dbReference type="Proteomes" id="UP000300237"/>
    </source>
</evidence>
<dbReference type="PATRIC" id="fig|1773.206.peg.2576"/>
<evidence type="ECO:0000313" key="10">
    <source>
        <dbReference type="EMBL" id="COV51680.1"/>
    </source>
</evidence>